<dbReference type="GO" id="GO:0003676">
    <property type="term" value="F:nucleic acid binding"/>
    <property type="evidence" value="ECO:0007669"/>
    <property type="project" value="UniProtKB-UniRule"/>
</dbReference>
<feature type="binding site" evidence="2">
    <location>
        <position position="378"/>
    </location>
    <ligand>
        <name>Mn(2+)</name>
        <dbReference type="ChEBI" id="CHEBI:29035"/>
        <label>1</label>
    </ligand>
</feature>
<reference evidence="5 6" key="1">
    <citation type="submission" date="2019-05" db="EMBL/GenBank/DDBJ databases">
        <title>Complete genome sequencing of Anaerostipes rhamnosivorans.</title>
        <authorList>
            <person name="Bui T.P.N."/>
            <person name="de Vos W.M."/>
        </authorList>
    </citation>
    <scope>NUCLEOTIDE SEQUENCE [LARGE SCALE GENOMIC DNA]</scope>
    <source>
        <strain evidence="5 6">1y2</strain>
    </source>
</reference>
<dbReference type="Gene3D" id="3.90.1640.10">
    <property type="entry name" value="inorganic pyrophosphatase (n-terminal core)"/>
    <property type="match status" value="1"/>
</dbReference>
<dbReference type="PANTHER" id="PTHR47618">
    <property type="entry name" value="BIFUNCTIONAL OLIGORIBONUCLEASE AND PAP PHOSPHATASE NRNA"/>
    <property type="match status" value="1"/>
</dbReference>
<comment type="cofactor">
    <cofactor evidence="2">
        <name>Mn(2+)</name>
        <dbReference type="ChEBI" id="CHEBI:29035"/>
    </cofactor>
    <text evidence="2">For phosphodiesterase activity, probably binds 2 Mn(2+) per subunit.</text>
</comment>
<dbReference type="GO" id="GO:0016787">
    <property type="term" value="F:hydrolase activity"/>
    <property type="evidence" value="ECO:0007669"/>
    <property type="project" value="UniProtKB-UniRule"/>
</dbReference>
<dbReference type="InterPro" id="IPR038763">
    <property type="entry name" value="DHH_sf"/>
</dbReference>
<evidence type="ECO:0000256" key="1">
    <source>
        <dbReference type="PIRNR" id="PIRNR026583"/>
    </source>
</evidence>
<dbReference type="GO" id="GO:0005886">
    <property type="term" value="C:plasma membrane"/>
    <property type="evidence" value="ECO:0007669"/>
    <property type="project" value="UniProtKB-SubCell"/>
</dbReference>
<comment type="function">
    <text evidence="1">Has phosphodiesterase (PDE) activity against cyclic-di-AMP (c-di-AMP).</text>
</comment>
<evidence type="ECO:0000259" key="4">
    <source>
        <dbReference type="PROSITE" id="PS50887"/>
    </source>
</evidence>
<feature type="transmembrane region" description="Helical" evidence="3">
    <location>
        <begin position="14"/>
        <end position="34"/>
    </location>
</feature>
<dbReference type="InterPro" id="IPR001667">
    <property type="entry name" value="DDH_dom"/>
</dbReference>
<keyword evidence="2" id="KW-0464">Manganese</keyword>
<name>A0A4V1EFU0_9FIRM</name>
<dbReference type="PIRSF" id="PIRSF026583">
    <property type="entry name" value="YybT"/>
    <property type="match status" value="1"/>
</dbReference>
<dbReference type="PANTHER" id="PTHR47618:SF2">
    <property type="entry name" value="CYCLIC-DI-AMP PHOSPHODIESTERASE GDPP"/>
    <property type="match status" value="1"/>
</dbReference>
<keyword evidence="1" id="KW-0378">Hydrolase</keyword>
<dbReference type="EMBL" id="CP040058">
    <property type="protein sequence ID" value="QCP33750.1"/>
    <property type="molecule type" value="Genomic_DNA"/>
</dbReference>
<feature type="binding site" evidence="2">
    <location>
        <position position="384"/>
    </location>
    <ligand>
        <name>Mn(2+)</name>
        <dbReference type="ChEBI" id="CHEBI:29035"/>
        <label>2</label>
    </ligand>
</feature>
<dbReference type="InterPro" id="IPR051319">
    <property type="entry name" value="Oligoribo/pAp-PDE_c-di-AMP_PDE"/>
</dbReference>
<feature type="binding site" evidence="2">
    <location>
        <position position="476"/>
    </location>
    <ligand>
        <name>Mn(2+)</name>
        <dbReference type="ChEBI" id="CHEBI:29035"/>
        <label>2</label>
    </ligand>
</feature>
<dbReference type="InterPro" id="IPR000160">
    <property type="entry name" value="GGDEF_dom"/>
</dbReference>
<dbReference type="OrthoDB" id="9759476at2"/>
<comment type="catalytic activity">
    <reaction evidence="1">
        <text>3',3'-c-di-AMP + H2O = 5'-O-phosphonoadenylyl-(3'-&gt;5')-adenosine + H(+)</text>
        <dbReference type="Rhea" id="RHEA:54420"/>
        <dbReference type="ChEBI" id="CHEBI:15377"/>
        <dbReference type="ChEBI" id="CHEBI:15378"/>
        <dbReference type="ChEBI" id="CHEBI:71500"/>
        <dbReference type="ChEBI" id="CHEBI:138171"/>
    </reaction>
</comment>
<dbReference type="Pfam" id="PF24898">
    <property type="entry name" value="GGDEF_GdpP"/>
    <property type="match status" value="1"/>
</dbReference>
<feature type="binding site" evidence="2">
    <location>
        <position position="452"/>
    </location>
    <ligand>
        <name>Mn(2+)</name>
        <dbReference type="ChEBI" id="CHEBI:29035"/>
        <label>1</label>
    </ligand>
</feature>
<dbReference type="Pfam" id="PF02272">
    <property type="entry name" value="DHHA1"/>
    <property type="match status" value="1"/>
</dbReference>
<keyword evidence="3" id="KW-1133">Transmembrane helix</keyword>
<comment type="subcellular location">
    <subcellularLocation>
        <location evidence="1">Cell membrane</location>
    </subcellularLocation>
</comment>
<dbReference type="FunFam" id="3.90.1640.10:FF:000002">
    <property type="entry name" value="Cyclic-di-AMP phosphodiesterase"/>
    <property type="match status" value="1"/>
</dbReference>
<proteinExistence type="inferred from homology"/>
<accession>A0A4V1EFU0</accession>
<feature type="binding site" evidence="2">
    <location>
        <position position="531"/>
    </location>
    <ligand>
        <name>Mn(2+)</name>
        <dbReference type="ChEBI" id="CHEBI:29035"/>
        <label>2</label>
    </ligand>
</feature>
<feature type="binding site" evidence="2">
    <location>
        <position position="382"/>
    </location>
    <ligand>
        <name>Mn(2+)</name>
        <dbReference type="ChEBI" id="CHEBI:29035"/>
        <label>1</label>
    </ligand>
</feature>
<comment type="similarity">
    <text evidence="1">Belongs to the GdpP/PdeA phosphodiesterase family.</text>
</comment>
<keyword evidence="1 3" id="KW-0472">Membrane</keyword>
<evidence type="ECO:0000256" key="3">
    <source>
        <dbReference type="SAM" id="Phobius"/>
    </source>
</evidence>
<keyword evidence="3" id="KW-0812">Transmembrane</keyword>
<dbReference type="KEGG" id="arf:AR1Y2_0296"/>
<keyword evidence="1" id="KW-1003">Cell membrane</keyword>
<dbReference type="RefSeq" id="WP_137327382.1">
    <property type="nucleotide sequence ID" value="NZ_CP040058.1"/>
</dbReference>
<evidence type="ECO:0000313" key="5">
    <source>
        <dbReference type="EMBL" id="QCP33750.1"/>
    </source>
</evidence>
<dbReference type="InterPro" id="IPR014528">
    <property type="entry name" value="GdpP/PdeA"/>
</dbReference>
<dbReference type="GO" id="GO:0106409">
    <property type="term" value="F:cyclic-di-AMP phosphodiesterase activity"/>
    <property type="evidence" value="ECO:0007669"/>
    <property type="project" value="RHEA"/>
</dbReference>
<gene>
    <name evidence="5" type="ORF">AR1Y2_0296</name>
</gene>
<dbReference type="Proteomes" id="UP000298653">
    <property type="component" value="Chromosome"/>
</dbReference>
<dbReference type="Gene3D" id="3.30.450.20">
    <property type="entry name" value="PAS domain"/>
    <property type="match status" value="1"/>
</dbReference>
<feature type="transmembrane region" description="Helical" evidence="3">
    <location>
        <begin position="40"/>
        <end position="59"/>
    </location>
</feature>
<dbReference type="AlphaFoldDB" id="A0A4V1EFU0"/>
<feature type="binding site" evidence="2">
    <location>
        <position position="452"/>
    </location>
    <ligand>
        <name>Mn(2+)</name>
        <dbReference type="ChEBI" id="CHEBI:29035"/>
        <label>2</label>
    </ligand>
</feature>
<evidence type="ECO:0000256" key="2">
    <source>
        <dbReference type="PIRSR" id="PIRSR026583-50"/>
    </source>
</evidence>
<protein>
    <recommendedName>
        <fullName evidence="1">Cyclic-di-AMP phosphodiesterase</fullName>
        <ecNumber evidence="1">3.1.4.-</ecNumber>
    </recommendedName>
</protein>
<dbReference type="InterPro" id="IPR003156">
    <property type="entry name" value="DHHA1_dom"/>
</dbReference>
<dbReference type="PROSITE" id="PS50887">
    <property type="entry name" value="GGDEF"/>
    <property type="match status" value="1"/>
</dbReference>
<dbReference type="Pfam" id="PF01368">
    <property type="entry name" value="DHH"/>
    <property type="match status" value="1"/>
</dbReference>
<feature type="domain" description="GGDEF" evidence="4">
    <location>
        <begin position="207"/>
        <end position="335"/>
    </location>
</feature>
<dbReference type="Gene3D" id="3.10.310.30">
    <property type="match status" value="1"/>
</dbReference>
<dbReference type="GO" id="GO:0046872">
    <property type="term" value="F:metal ion binding"/>
    <property type="evidence" value="ECO:0007669"/>
    <property type="project" value="UniProtKB-KW"/>
</dbReference>
<organism evidence="5 6">
    <name type="scientific">Anaerostipes rhamnosivorans</name>
    <dbReference type="NCBI Taxonomy" id="1229621"/>
    <lineage>
        <taxon>Bacteria</taxon>
        <taxon>Bacillati</taxon>
        <taxon>Bacillota</taxon>
        <taxon>Clostridia</taxon>
        <taxon>Lachnospirales</taxon>
        <taxon>Lachnospiraceae</taxon>
        <taxon>Anaerostipes</taxon>
    </lineage>
</organism>
<keyword evidence="6" id="KW-1185">Reference proteome</keyword>
<evidence type="ECO:0000313" key="6">
    <source>
        <dbReference type="Proteomes" id="UP000298653"/>
    </source>
</evidence>
<dbReference type="SUPFAM" id="SSF64182">
    <property type="entry name" value="DHH phosphoesterases"/>
    <property type="match status" value="1"/>
</dbReference>
<keyword evidence="2" id="KW-0479">Metal-binding</keyword>
<dbReference type="EC" id="3.1.4.-" evidence="1"/>
<sequence>MKNKNTSVNISKDIIWPVLAGLLFLIADILVFSIDVKSGVILACFVFVFLLFSLFYYPYHKKKMMQETMDFMFEQSRVQNHLIKELPLPYVLIGGDGDIMWYNQAFEKILDGKSISKLQQMFPELDKNLLPSEMNHSVSHVKKETLEKDQERTCFYKIEFVRIQMDSLIDEETESKSKQWLRDQSMVAAYFFDQTMLKMYMEQNENQRMVVGLIYIDNYEELLDNVDEVKQSMLLALADQKINKFIQNISGIVKKTEKDKYLIIFQQKYLEKVKKEKFHILEEVKSINLGSSGNMTLSISLGINGQSYQENYEAACTAMDLALGRGGDQAVIKDGEDISYFGENAAVVEKNTRVKARVKAHALRELLESKDNVVIMSHKIPDPDAMGAAVGLYRLGLSLGRKAHIVMNEATISVRPIVEELLACEEYDEDMFITSDTAKEITDDNTLLIVVDVNHASYTECEELLDQTNTIVILDHHRKGKETIKYPVLSYIEPYASSTCELVAEVLQYIATKPKLLPVEANAMYFGMLIDTDNFVNKTGVRTFEAAAFLKRSGADLNKVRKMSRTSLDTYKIRAKAVSDAEIMYGSFAIATLVGIGIDSPTVVGAQVANELLDIDGIKASFVLTGVEERVYVSARSIDEVNVQKIMEQFGGGGHLTVAGAQMVDVSLYDAKQIIKGTLQFMKEEGDI</sequence>